<dbReference type="Proteomes" id="UP000008063">
    <property type="component" value="Unassembled WGS sequence"/>
</dbReference>
<dbReference type="PROSITE" id="PS50097">
    <property type="entry name" value="BTB"/>
    <property type="match status" value="1"/>
</dbReference>
<dbReference type="SUPFAM" id="SSF54695">
    <property type="entry name" value="POZ domain"/>
    <property type="match status" value="1"/>
</dbReference>
<dbReference type="OrthoDB" id="3220652at2759"/>
<sequence>MEVDHSSFCGKPGLSNFIRSDFWFQDGNIVLIAGSAAFKVHRGQLERHSDVFRDLFSVPQPAVQNLVDGCPCVEIYDCPSDVHHLLVALYDGLYFQQKPTVTDFPAIAAVLRLSTKYFIEHLRRRCIARLELDWPSTLVGWERRERDAIDAQGRYSPRESCAHPILVINLALELGLDAMLPSAFYDLSRYGPSKILVGTRVPPPVTIHLSQENLCRVFFGREQAQRYIATFIDTELRERNVSLGCLNAGRFDSQYCYESFYFIQLNILRSVGGIACGRDADPLYTLVQAIEMLSRTDFSDGFKQCGLKMCSSCKIDFAIAVRKARGEVWMKIPEWFGLVDVPVGSTTQS</sequence>
<name>F8Q3A5_SERL3</name>
<dbReference type="SMART" id="SM00225">
    <property type="entry name" value="BTB"/>
    <property type="match status" value="1"/>
</dbReference>
<dbReference type="AlphaFoldDB" id="F8Q3A5"/>
<dbReference type="InterPro" id="IPR000210">
    <property type="entry name" value="BTB/POZ_dom"/>
</dbReference>
<dbReference type="OMA" id="GHHCRES"/>
<dbReference type="eggNOG" id="ENOG502SM1F">
    <property type="taxonomic scope" value="Eukaryota"/>
</dbReference>
<keyword evidence="3" id="KW-1185">Reference proteome</keyword>
<dbReference type="Pfam" id="PF00651">
    <property type="entry name" value="BTB"/>
    <property type="match status" value="1"/>
</dbReference>
<feature type="domain" description="BTB" evidence="1">
    <location>
        <begin position="27"/>
        <end position="92"/>
    </location>
</feature>
<reference evidence="3" key="1">
    <citation type="journal article" date="2011" name="Science">
        <title>The plant cell wall-decomposing machinery underlies the functional diversity of forest fungi.</title>
        <authorList>
            <person name="Eastwood D.C."/>
            <person name="Floudas D."/>
            <person name="Binder M."/>
            <person name="Majcherczyk A."/>
            <person name="Schneider P."/>
            <person name="Aerts A."/>
            <person name="Asiegbu F.O."/>
            <person name="Baker S.E."/>
            <person name="Barry K."/>
            <person name="Bendiksby M."/>
            <person name="Blumentritt M."/>
            <person name="Coutinho P.M."/>
            <person name="Cullen D."/>
            <person name="de Vries R.P."/>
            <person name="Gathman A."/>
            <person name="Goodell B."/>
            <person name="Henrissat B."/>
            <person name="Ihrmark K."/>
            <person name="Kauserud H."/>
            <person name="Kohler A."/>
            <person name="LaButti K."/>
            <person name="Lapidus A."/>
            <person name="Lavin J.L."/>
            <person name="Lee Y.-H."/>
            <person name="Lindquist E."/>
            <person name="Lilly W."/>
            <person name="Lucas S."/>
            <person name="Morin E."/>
            <person name="Murat C."/>
            <person name="Oguiza J.A."/>
            <person name="Park J."/>
            <person name="Pisabarro A.G."/>
            <person name="Riley R."/>
            <person name="Rosling A."/>
            <person name="Salamov A."/>
            <person name="Schmidt O."/>
            <person name="Schmutz J."/>
            <person name="Skrede I."/>
            <person name="Stenlid J."/>
            <person name="Wiebenga A."/>
            <person name="Xie X."/>
            <person name="Kuees U."/>
            <person name="Hibbett D.S."/>
            <person name="Hoffmeister D."/>
            <person name="Hoegberg N."/>
            <person name="Martin F."/>
            <person name="Grigoriev I.V."/>
            <person name="Watkinson S.C."/>
        </authorList>
    </citation>
    <scope>NUCLEOTIDE SEQUENCE [LARGE SCALE GENOMIC DNA]</scope>
    <source>
        <strain evidence="3">strain S7.3</strain>
    </source>
</reference>
<evidence type="ECO:0000313" key="3">
    <source>
        <dbReference type="Proteomes" id="UP000008063"/>
    </source>
</evidence>
<protein>
    <recommendedName>
        <fullName evidence="1">BTB domain-containing protein</fullName>
    </recommendedName>
</protein>
<proteinExistence type="predicted"/>
<dbReference type="InParanoid" id="F8Q3A5"/>
<gene>
    <name evidence="2" type="ORF">SERLA73DRAFT_57744</name>
</gene>
<dbReference type="EMBL" id="GL945482">
    <property type="protein sequence ID" value="EGN97666.1"/>
    <property type="molecule type" value="Genomic_DNA"/>
</dbReference>
<evidence type="ECO:0000313" key="2">
    <source>
        <dbReference type="EMBL" id="EGN97666.1"/>
    </source>
</evidence>
<organism evidence="3">
    <name type="scientific">Serpula lacrymans var. lacrymans (strain S7.3)</name>
    <name type="common">Dry rot fungus</name>
    <dbReference type="NCBI Taxonomy" id="936435"/>
    <lineage>
        <taxon>Eukaryota</taxon>
        <taxon>Fungi</taxon>
        <taxon>Dikarya</taxon>
        <taxon>Basidiomycota</taxon>
        <taxon>Agaricomycotina</taxon>
        <taxon>Agaricomycetes</taxon>
        <taxon>Agaricomycetidae</taxon>
        <taxon>Boletales</taxon>
        <taxon>Coniophorineae</taxon>
        <taxon>Serpulaceae</taxon>
        <taxon>Serpula</taxon>
    </lineage>
</organism>
<dbReference type="InterPro" id="IPR011333">
    <property type="entry name" value="SKP1/BTB/POZ_sf"/>
</dbReference>
<dbReference type="STRING" id="936435.F8Q3A5"/>
<evidence type="ECO:0000259" key="1">
    <source>
        <dbReference type="PROSITE" id="PS50097"/>
    </source>
</evidence>
<dbReference type="Gene3D" id="3.30.710.10">
    <property type="entry name" value="Potassium Channel Kv1.1, Chain A"/>
    <property type="match status" value="1"/>
</dbReference>
<dbReference type="HOGENOM" id="CLU_033082_1_2_1"/>
<accession>F8Q3A5</accession>